<dbReference type="AlphaFoldDB" id="A0A5B7GI63"/>
<dbReference type="Proteomes" id="UP000324222">
    <property type="component" value="Unassembled WGS sequence"/>
</dbReference>
<comment type="caution">
    <text evidence="2">The sequence shown here is derived from an EMBL/GenBank/DDBJ whole genome shotgun (WGS) entry which is preliminary data.</text>
</comment>
<feature type="region of interest" description="Disordered" evidence="1">
    <location>
        <begin position="1"/>
        <end position="46"/>
    </location>
</feature>
<reference evidence="2 3" key="1">
    <citation type="submission" date="2019-05" db="EMBL/GenBank/DDBJ databases">
        <title>Another draft genome of Portunus trituberculatus and its Hox gene families provides insights of decapod evolution.</title>
        <authorList>
            <person name="Jeong J.-H."/>
            <person name="Song I."/>
            <person name="Kim S."/>
            <person name="Choi T."/>
            <person name="Kim D."/>
            <person name="Ryu S."/>
            <person name="Kim W."/>
        </authorList>
    </citation>
    <scope>NUCLEOTIDE SEQUENCE [LARGE SCALE GENOMIC DNA]</scope>
    <source>
        <tissue evidence="2">Muscle</tissue>
    </source>
</reference>
<feature type="compositionally biased region" description="Low complexity" evidence="1">
    <location>
        <begin position="33"/>
        <end position="46"/>
    </location>
</feature>
<evidence type="ECO:0000313" key="2">
    <source>
        <dbReference type="EMBL" id="MPC57095.1"/>
    </source>
</evidence>
<sequence>MSCEGNARKGKGNDIQNTGKKERSSTFLSTGVNSQNNSDNNTQTAAYTLPLRDTPEDMNLSLLQNSHQILYLRSNLR</sequence>
<accession>A0A5B7GI63</accession>
<dbReference type="EMBL" id="VSRR010014503">
    <property type="protein sequence ID" value="MPC57095.1"/>
    <property type="molecule type" value="Genomic_DNA"/>
</dbReference>
<evidence type="ECO:0000313" key="3">
    <source>
        <dbReference type="Proteomes" id="UP000324222"/>
    </source>
</evidence>
<proteinExistence type="predicted"/>
<keyword evidence="3" id="KW-1185">Reference proteome</keyword>
<evidence type="ECO:0000256" key="1">
    <source>
        <dbReference type="SAM" id="MobiDB-lite"/>
    </source>
</evidence>
<organism evidence="2 3">
    <name type="scientific">Portunus trituberculatus</name>
    <name type="common">Swimming crab</name>
    <name type="synonym">Neptunus trituberculatus</name>
    <dbReference type="NCBI Taxonomy" id="210409"/>
    <lineage>
        <taxon>Eukaryota</taxon>
        <taxon>Metazoa</taxon>
        <taxon>Ecdysozoa</taxon>
        <taxon>Arthropoda</taxon>
        <taxon>Crustacea</taxon>
        <taxon>Multicrustacea</taxon>
        <taxon>Malacostraca</taxon>
        <taxon>Eumalacostraca</taxon>
        <taxon>Eucarida</taxon>
        <taxon>Decapoda</taxon>
        <taxon>Pleocyemata</taxon>
        <taxon>Brachyura</taxon>
        <taxon>Eubrachyura</taxon>
        <taxon>Portunoidea</taxon>
        <taxon>Portunidae</taxon>
        <taxon>Portuninae</taxon>
        <taxon>Portunus</taxon>
    </lineage>
</organism>
<name>A0A5B7GI63_PORTR</name>
<protein>
    <submittedName>
        <fullName evidence="2">Uncharacterized protein</fullName>
    </submittedName>
</protein>
<gene>
    <name evidence="2" type="ORF">E2C01_051068</name>
</gene>